<protein>
    <recommendedName>
        <fullName evidence="7">2-C-methyl-D-erythritol 4-phosphate cytidylyltransferase</fullName>
        <ecNumber evidence="7">2.7.7.60</ecNumber>
    </recommendedName>
    <alternativeName>
        <fullName evidence="7">4-diphosphocytidyl-2C-methyl-D-erythritol synthase</fullName>
    </alternativeName>
    <alternativeName>
        <fullName evidence="7">MEP cytidylyltransferase</fullName>
        <shortName evidence="7">MCT</shortName>
    </alternativeName>
</protein>
<dbReference type="NCBIfam" id="TIGR00453">
    <property type="entry name" value="ispD"/>
    <property type="match status" value="1"/>
</dbReference>
<dbReference type="PANTHER" id="PTHR32125:SF4">
    <property type="entry name" value="2-C-METHYL-D-ERYTHRITOL 4-PHOSPHATE CYTIDYLYLTRANSFERASE, CHLOROPLASTIC"/>
    <property type="match status" value="1"/>
</dbReference>
<gene>
    <name evidence="7 8" type="primary">ispD</name>
    <name evidence="8" type="ORF">E6C76_15700</name>
</gene>
<dbReference type="PRINTS" id="PR00081">
    <property type="entry name" value="GDHRDH"/>
</dbReference>
<comment type="pathway">
    <text evidence="2 7">Isoprenoid biosynthesis; isopentenyl diphosphate biosynthesis via DXP pathway; isopentenyl diphosphate from 1-deoxy-D-xylulose 5-phosphate: step 2/6.</text>
</comment>
<evidence type="ECO:0000313" key="9">
    <source>
        <dbReference type="Proteomes" id="UP000308430"/>
    </source>
</evidence>
<comment type="catalytic activity">
    <reaction evidence="1 7">
        <text>2-C-methyl-D-erythritol 4-phosphate + CTP + H(+) = 4-CDP-2-C-methyl-D-erythritol + diphosphate</text>
        <dbReference type="Rhea" id="RHEA:13429"/>
        <dbReference type="ChEBI" id="CHEBI:15378"/>
        <dbReference type="ChEBI" id="CHEBI:33019"/>
        <dbReference type="ChEBI" id="CHEBI:37563"/>
        <dbReference type="ChEBI" id="CHEBI:57823"/>
        <dbReference type="ChEBI" id="CHEBI:58262"/>
        <dbReference type="EC" id="2.7.7.60"/>
    </reaction>
</comment>
<keyword evidence="4 7" id="KW-0808">Transferase</keyword>
<dbReference type="EC" id="2.7.7.60" evidence="7"/>
<dbReference type="InterPro" id="IPR001228">
    <property type="entry name" value="IspD"/>
</dbReference>
<accession>A0A4S4AVF6</accession>
<sequence>MKAQAMNIAIVLASGSGVRFGAPTPKQFLKLAGKTVLEHTLDIFERHTAIDEIVIVGHEGNLLLINEIINRAGYRKVTKVVSGGATRQQSSAAGIASVVGDGHKVLVHDAVRPLLDHATIDRCLDALDRVDAVDTAIPSSDTIIRVQDDSMIDEIPDRSCLRLGQTPQAFRSGLLRKAHQLAVQENNLKVTDDCGLILQFGLGDVGVVAGDINNIKITYPSDIYLADRIFQLRTRHGNNKETPDLPGKIIVVFGASRGIGKSILQLGTEAGANVVAVSRSSGVDICDENAVRATLRKTMQSFGRIDAVIVTASILRTGLIAGQDYACIDEQVAINLRGSIVVAREAFEVMRESGGSIALFTSSSYTRGRARYSIYSATKAAVVNLVQALSEEFLPFHVRINAINPERTATPMRTENFGIEPAEKLLSPETVAKATLSACFSPATGEVIDVRI</sequence>
<dbReference type="InterPro" id="IPR018294">
    <property type="entry name" value="ISPD_synthase_CS"/>
</dbReference>
<keyword evidence="5 7" id="KW-0548">Nucleotidyltransferase</keyword>
<comment type="caution">
    <text evidence="8">The sequence shown here is derived from an EMBL/GenBank/DDBJ whole genome shotgun (WGS) entry which is preliminary data.</text>
</comment>
<dbReference type="EMBL" id="SSOC01000005">
    <property type="protein sequence ID" value="THF64007.1"/>
    <property type="molecule type" value="Genomic_DNA"/>
</dbReference>
<dbReference type="InterPro" id="IPR034683">
    <property type="entry name" value="IspD/TarI"/>
</dbReference>
<dbReference type="GO" id="GO:0019288">
    <property type="term" value="P:isopentenyl diphosphate biosynthetic process, methylerythritol 4-phosphate pathway"/>
    <property type="evidence" value="ECO:0007669"/>
    <property type="project" value="UniProtKB-UniRule"/>
</dbReference>
<dbReference type="HAMAP" id="MF_00108">
    <property type="entry name" value="IspD"/>
    <property type="match status" value="1"/>
</dbReference>
<keyword evidence="6 7" id="KW-0414">Isoprene biosynthesis</keyword>
<dbReference type="PANTHER" id="PTHR32125">
    <property type="entry name" value="2-C-METHYL-D-ERYTHRITOL 4-PHOSPHATE CYTIDYLYLTRANSFERASE, CHLOROPLASTIC"/>
    <property type="match status" value="1"/>
</dbReference>
<dbReference type="Gene3D" id="3.90.550.10">
    <property type="entry name" value="Spore Coat Polysaccharide Biosynthesis Protein SpsA, Chain A"/>
    <property type="match status" value="1"/>
</dbReference>
<name>A0A4S4AVF6_9RHOO</name>
<dbReference type="OrthoDB" id="9178657at2"/>
<feature type="site" description="Positions MEP for the nucleophilic attack" evidence="7">
    <location>
        <position position="158"/>
    </location>
</feature>
<organism evidence="8 9">
    <name type="scientific">Pseudothauera nasutitermitis</name>
    <dbReference type="NCBI Taxonomy" id="2565930"/>
    <lineage>
        <taxon>Bacteria</taxon>
        <taxon>Pseudomonadati</taxon>
        <taxon>Pseudomonadota</taxon>
        <taxon>Betaproteobacteria</taxon>
        <taxon>Rhodocyclales</taxon>
        <taxon>Zoogloeaceae</taxon>
        <taxon>Pseudothauera</taxon>
    </lineage>
</organism>
<evidence type="ECO:0000256" key="5">
    <source>
        <dbReference type="ARBA" id="ARBA00022695"/>
    </source>
</evidence>
<proteinExistence type="inferred from homology"/>
<feature type="site" description="Positions MEP for the nucleophilic attack" evidence="7">
    <location>
        <position position="216"/>
    </location>
</feature>
<dbReference type="InterPro" id="IPR002347">
    <property type="entry name" value="SDR_fam"/>
</dbReference>
<dbReference type="UniPathway" id="UPA00056">
    <property type="reaction ID" value="UER00093"/>
</dbReference>
<dbReference type="InterPro" id="IPR020904">
    <property type="entry name" value="Sc_DH/Rdtase_CS"/>
</dbReference>
<dbReference type="PROSITE" id="PS00061">
    <property type="entry name" value="ADH_SHORT"/>
    <property type="match status" value="1"/>
</dbReference>
<evidence type="ECO:0000256" key="6">
    <source>
        <dbReference type="ARBA" id="ARBA00023229"/>
    </source>
</evidence>
<dbReference type="SUPFAM" id="SSF51735">
    <property type="entry name" value="NAD(P)-binding Rossmann-fold domains"/>
    <property type="match status" value="1"/>
</dbReference>
<dbReference type="Gene3D" id="3.40.50.720">
    <property type="entry name" value="NAD(P)-binding Rossmann-like Domain"/>
    <property type="match status" value="1"/>
</dbReference>
<dbReference type="PIRSF" id="PIRSF036586">
    <property type="entry name" value="CDP-ribitol_syn"/>
    <property type="match status" value="1"/>
</dbReference>
<dbReference type="InterPro" id="IPR029044">
    <property type="entry name" value="Nucleotide-diphossugar_trans"/>
</dbReference>
<dbReference type="GO" id="GO:0050518">
    <property type="term" value="F:2-C-methyl-D-erythritol 4-phosphate cytidylyltransferase activity"/>
    <property type="evidence" value="ECO:0007669"/>
    <property type="project" value="UniProtKB-UniRule"/>
</dbReference>
<reference evidence="8 9" key="1">
    <citation type="submission" date="2019-04" db="EMBL/GenBank/DDBJ databases">
        <title>Azoarcus nasutitermitis sp. nov. isolated from termite nest.</title>
        <authorList>
            <person name="Lin S.-Y."/>
            <person name="Hameed A."/>
            <person name="Hsu Y.-H."/>
            <person name="Young C.-C."/>
        </authorList>
    </citation>
    <scope>NUCLEOTIDE SEQUENCE [LARGE SCALE GENOMIC DNA]</scope>
    <source>
        <strain evidence="8 9">CC-YHH838</strain>
    </source>
</reference>
<dbReference type="Pfam" id="PF00106">
    <property type="entry name" value="adh_short"/>
    <property type="match status" value="1"/>
</dbReference>
<dbReference type="SUPFAM" id="SSF53448">
    <property type="entry name" value="Nucleotide-diphospho-sugar transferases"/>
    <property type="match status" value="1"/>
</dbReference>
<evidence type="ECO:0000256" key="1">
    <source>
        <dbReference type="ARBA" id="ARBA00001282"/>
    </source>
</evidence>
<comment type="function">
    <text evidence="7">Catalyzes the formation of 4-diphosphocytidyl-2-C-methyl-D-erythritol from CTP and 2-C-methyl-D-erythritol 4-phosphate (MEP).</text>
</comment>
<evidence type="ECO:0000256" key="7">
    <source>
        <dbReference type="HAMAP-Rule" id="MF_00108"/>
    </source>
</evidence>
<dbReference type="InterPro" id="IPR012115">
    <property type="entry name" value="CDP-ribitol_syn"/>
</dbReference>
<keyword evidence="9" id="KW-1185">Reference proteome</keyword>
<dbReference type="CDD" id="cd05233">
    <property type="entry name" value="SDR_c"/>
    <property type="match status" value="1"/>
</dbReference>
<dbReference type="AlphaFoldDB" id="A0A4S4AVF6"/>
<dbReference type="InterPro" id="IPR036291">
    <property type="entry name" value="NAD(P)-bd_dom_sf"/>
</dbReference>
<comment type="similarity">
    <text evidence="3 7">Belongs to the IspD/TarI cytidylyltransferase family. IspD subfamily.</text>
</comment>
<evidence type="ECO:0000256" key="3">
    <source>
        <dbReference type="ARBA" id="ARBA00009789"/>
    </source>
</evidence>
<dbReference type="Proteomes" id="UP000308430">
    <property type="component" value="Unassembled WGS sequence"/>
</dbReference>
<dbReference type="Pfam" id="PF01128">
    <property type="entry name" value="IspD"/>
    <property type="match status" value="1"/>
</dbReference>
<dbReference type="PROSITE" id="PS01295">
    <property type="entry name" value="ISPD"/>
    <property type="match status" value="1"/>
</dbReference>
<evidence type="ECO:0000256" key="2">
    <source>
        <dbReference type="ARBA" id="ARBA00004787"/>
    </source>
</evidence>
<dbReference type="InterPro" id="IPR050088">
    <property type="entry name" value="IspD/TarI_cytidylyltransf_bact"/>
</dbReference>
<feature type="site" description="Transition state stabilizer" evidence="7">
    <location>
        <position position="26"/>
    </location>
</feature>
<feature type="site" description="Transition state stabilizer" evidence="7">
    <location>
        <position position="19"/>
    </location>
</feature>
<dbReference type="CDD" id="cd02516">
    <property type="entry name" value="CDP-ME_synthetase"/>
    <property type="match status" value="1"/>
</dbReference>
<dbReference type="FunFam" id="3.90.550.10:FF:000003">
    <property type="entry name" value="2-C-methyl-D-erythritol 4-phosphate cytidylyltransferase"/>
    <property type="match status" value="1"/>
</dbReference>
<evidence type="ECO:0000313" key="8">
    <source>
        <dbReference type="EMBL" id="THF64007.1"/>
    </source>
</evidence>
<evidence type="ECO:0000256" key="4">
    <source>
        <dbReference type="ARBA" id="ARBA00022679"/>
    </source>
</evidence>